<dbReference type="EMBL" id="AMCI01002676">
    <property type="protein sequence ID" value="EJX02127.1"/>
    <property type="molecule type" value="Genomic_DNA"/>
</dbReference>
<evidence type="ECO:0000313" key="1">
    <source>
        <dbReference type="EMBL" id="EJX02127.1"/>
    </source>
</evidence>
<reference evidence="1" key="1">
    <citation type="journal article" date="2012" name="PLoS ONE">
        <title>Gene sets for utilization of primary and secondary nutrition supplies in the distal gut of endangered iberian lynx.</title>
        <authorList>
            <person name="Alcaide M."/>
            <person name="Messina E."/>
            <person name="Richter M."/>
            <person name="Bargiela R."/>
            <person name="Peplies J."/>
            <person name="Huws S.A."/>
            <person name="Newbold C.J."/>
            <person name="Golyshin P.N."/>
            <person name="Simon M.A."/>
            <person name="Lopez G."/>
            <person name="Yakimov M.M."/>
            <person name="Ferrer M."/>
        </authorList>
    </citation>
    <scope>NUCLEOTIDE SEQUENCE</scope>
</reference>
<dbReference type="AlphaFoldDB" id="J9G4K1"/>
<gene>
    <name evidence="1" type="ORF">EVA_09768</name>
</gene>
<organism evidence="1">
    <name type="scientific">gut metagenome</name>
    <dbReference type="NCBI Taxonomy" id="749906"/>
    <lineage>
        <taxon>unclassified sequences</taxon>
        <taxon>metagenomes</taxon>
        <taxon>organismal metagenomes</taxon>
    </lineage>
</organism>
<comment type="caution">
    <text evidence="1">The sequence shown here is derived from an EMBL/GenBank/DDBJ whole genome shotgun (WGS) entry which is preliminary data.</text>
</comment>
<accession>J9G4K1</accession>
<sequence>MLYKLGWCHTAIKQVISHEHVNGILRISVIARCVFNT</sequence>
<protein>
    <submittedName>
        <fullName evidence="1">Uncharacterized protein</fullName>
    </submittedName>
</protein>
<proteinExistence type="predicted"/>
<name>J9G4K1_9ZZZZ</name>